<name>A0A239CRE3_9ACTN</name>
<dbReference type="OrthoDB" id="3373978at2"/>
<gene>
    <name evidence="1" type="ORF">SAMN05216252_104179</name>
</gene>
<protein>
    <submittedName>
        <fullName evidence="1">Glutathione synthase/RimK-type ligase, ATP-grasp superfamily</fullName>
    </submittedName>
</protein>
<keyword evidence="1" id="KW-0436">Ligase</keyword>
<dbReference type="SUPFAM" id="SSF56059">
    <property type="entry name" value="Glutathione synthetase ATP-binding domain-like"/>
    <property type="match status" value="1"/>
</dbReference>
<evidence type="ECO:0000313" key="2">
    <source>
        <dbReference type="Proteomes" id="UP000198280"/>
    </source>
</evidence>
<dbReference type="GO" id="GO:0016874">
    <property type="term" value="F:ligase activity"/>
    <property type="evidence" value="ECO:0007669"/>
    <property type="project" value="UniProtKB-KW"/>
</dbReference>
<dbReference type="InterPro" id="IPR053191">
    <property type="entry name" value="DcsG_Biosynth_Enzyme"/>
</dbReference>
<accession>A0A239CRE3</accession>
<reference evidence="1 2" key="1">
    <citation type="submission" date="2017-06" db="EMBL/GenBank/DDBJ databases">
        <authorList>
            <person name="Kim H.J."/>
            <person name="Triplett B.A."/>
        </authorList>
    </citation>
    <scope>NUCLEOTIDE SEQUENCE [LARGE SCALE GENOMIC DNA]</scope>
    <source>
        <strain evidence="1 2">CGMCC 4.1858</strain>
    </source>
</reference>
<dbReference type="PANTHER" id="PTHR39217">
    <property type="match status" value="1"/>
</dbReference>
<dbReference type="AlphaFoldDB" id="A0A239CRE3"/>
<proteinExistence type="predicted"/>
<dbReference type="EMBL" id="FZOF01000004">
    <property type="protein sequence ID" value="SNS22745.1"/>
    <property type="molecule type" value="Genomic_DNA"/>
</dbReference>
<dbReference type="PANTHER" id="PTHR39217:SF1">
    <property type="entry name" value="GLUTATHIONE SYNTHETASE"/>
    <property type="match status" value="1"/>
</dbReference>
<dbReference type="Proteomes" id="UP000198280">
    <property type="component" value="Unassembled WGS sequence"/>
</dbReference>
<sequence length="304" mass="32661">MPQPRIALVTTAHLPEGTVDRDLPLLRDAVAAAGAEAAVVNWDDPGVEWAGFDLALIRSTWDYTWRTGEFLAWADRCGAATTLLNPPAVVRWNCDKRYLGELASLGVPAVATRYLPPGGGTDGLPADHEFVVKPAAGAGARYAARYRPGQHEEARAHVARMHDEGITAMVQPYMPRIDTTGERALVFLGGRFLHAIAKNAVLSPDTRYDQRKVAHPGVRPWTPTEAELAAAERALAAVPGRPELLYARVDLVDAEDGTPRVMELELIEPNLFLKDHPESLPEVAGAIVRAAGRAAGRATGPVAG</sequence>
<organism evidence="1 2">
    <name type="scientific">Actinacidiphila glaucinigra</name>
    <dbReference type="NCBI Taxonomy" id="235986"/>
    <lineage>
        <taxon>Bacteria</taxon>
        <taxon>Bacillati</taxon>
        <taxon>Actinomycetota</taxon>
        <taxon>Actinomycetes</taxon>
        <taxon>Kitasatosporales</taxon>
        <taxon>Streptomycetaceae</taxon>
        <taxon>Actinacidiphila</taxon>
    </lineage>
</organism>
<keyword evidence="2" id="KW-1185">Reference proteome</keyword>
<dbReference type="RefSeq" id="WP_089223292.1">
    <property type="nucleotide sequence ID" value="NZ_FZOF01000004.1"/>
</dbReference>
<evidence type="ECO:0000313" key="1">
    <source>
        <dbReference type="EMBL" id="SNS22745.1"/>
    </source>
</evidence>